<keyword evidence="4" id="KW-0472">Membrane</keyword>
<keyword evidence="4" id="KW-1133">Transmembrane helix</keyword>
<keyword evidence="3 5" id="KW-0808">Transferase</keyword>
<dbReference type="PANTHER" id="PTHR43630:SF1">
    <property type="entry name" value="POLY-BETA-1,6-N-ACETYL-D-GLUCOSAMINE SYNTHASE"/>
    <property type="match status" value="1"/>
</dbReference>
<comment type="similarity">
    <text evidence="1">Belongs to the glycosyltransferase 2 family.</text>
</comment>
<dbReference type="Gene3D" id="3.90.550.10">
    <property type="entry name" value="Spore Coat Polysaccharide Biosynthesis Protein SpsA, Chain A"/>
    <property type="match status" value="1"/>
</dbReference>
<keyword evidence="2" id="KW-0328">Glycosyltransferase</keyword>
<comment type="caution">
    <text evidence="5">The sequence shown here is derived from an EMBL/GenBank/DDBJ whole genome shotgun (WGS) entry which is preliminary data.</text>
</comment>
<evidence type="ECO:0000256" key="3">
    <source>
        <dbReference type="ARBA" id="ARBA00022679"/>
    </source>
</evidence>
<reference evidence="6" key="1">
    <citation type="submission" date="2016-11" db="EMBL/GenBank/DDBJ databases">
        <authorList>
            <person name="Shukria A."/>
            <person name="Stevens D.C."/>
        </authorList>
    </citation>
    <scope>NUCLEOTIDE SEQUENCE [LARGE SCALE GENOMIC DNA]</scope>
    <source>
        <strain evidence="6">Cbfe23</strain>
    </source>
</reference>
<feature type="transmembrane region" description="Helical" evidence="4">
    <location>
        <begin position="326"/>
        <end position="345"/>
    </location>
</feature>
<gene>
    <name evidence="5" type="ORF">BON30_42265</name>
</gene>
<evidence type="ECO:0000256" key="2">
    <source>
        <dbReference type="ARBA" id="ARBA00022676"/>
    </source>
</evidence>
<dbReference type="Proteomes" id="UP000182229">
    <property type="component" value="Unassembled WGS sequence"/>
</dbReference>
<evidence type="ECO:0000256" key="1">
    <source>
        <dbReference type="ARBA" id="ARBA00006739"/>
    </source>
</evidence>
<dbReference type="AlphaFoldDB" id="A0A1L9AXP0"/>
<dbReference type="STRING" id="83449.BON30_42265"/>
<protein>
    <submittedName>
        <fullName evidence="5">Glycosyl transferase family 2</fullName>
    </submittedName>
</protein>
<proteinExistence type="inferred from homology"/>
<dbReference type="EMBL" id="MPIN01000017">
    <property type="protein sequence ID" value="OJH34781.1"/>
    <property type="molecule type" value="Genomic_DNA"/>
</dbReference>
<reference evidence="5 6" key="2">
    <citation type="submission" date="2016-12" db="EMBL/GenBank/DDBJ databases">
        <title>Draft Genome Sequence of Cystobacter ferrugineus Strain Cbfe23.</title>
        <authorList>
            <person name="Akbar S."/>
            <person name="Dowd S.E."/>
            <person name="Stevens D.C."/>
        </authorList>
    </citation>
    <scope>NUCLEOTIDE SEQUENCE [LARGE SCALE GENOMIC DNA]</scope>
    <source>
        <strain evidence="5 6">Cbfe23</strain>
    </source>
</reference>
<name>A0A1L9AXP0_9BACT</name>
<dbReference type="PANTHER" id="PTHR43630">
    <property type="entry name" value="POLY-BETA-1,6-N-ACETYL-D-GLUCOSAMINE SYNTHASE"/>
    <property type="match status" value="1"/>
</dbReference>
<evidence type="ECO:0000313" key="5">
    <source>
        <dbReference type="EMBL" id="OJH34781.1"/>
    </source>
</evidence>
<evidence type="ECO:0000313" key="6">
    <source>
        <dbReference type="Proteomes" id="UP000182229"/>
    </source>
</evidence>
<dbReference type="Pfam" id="PF13641">
    <property type="entry name" value="Glyco_tranf_2_3"/>
    <property type="match status" value="1"/>
</dbReference>
<evidence type="ECO:0000256" key="4">
    <source>
        <dbReference type="SAM" id="Phobius"/>
    </source>
</evidence>
<organism evidence="5 6">
    <name type="scientific">Cystobacter ferrugineus</name>
    <dbReference type="NCBI Taxonomy" id="83449"/>
    <lineage>
        <taxon>Bacteria</taxon>
        <taxon>Pseudomonadati</taxon>
        <taxon>Myxococcota</taxon>
        <taxon>Myxococcia</taxon>
        <taxon>Myxococcales</taxon>
        <taxon>Cystobacterineae</taxon>
        <taxon>Archangiaceae</taxon>
        <taxon>Cystobacter</taxon>
    </lineage>
</organism>
<accession>A0A1L9AXP0</accession>
<dbReference type="CDD" id="cd06438">
    <property type="entry name" value="EpsO_like"/>
    <property type="match status" value="1"/>
</dbReference>
<dbReference type="GO" id="GO:0016757">
    <property type="term" value="F:glycosyltransferase activity"/>
    <property type="evidence" value="ECO:0007669"/>
    <property type="project" value="UniProtKB-KW"/>
</dbReference>
<keyword evidence="4" id="KW-0812">Transmembrane</keyword>
<dbReference type="InterPro" id="IPR029044">
    <property type="entry name" value="Nucleotide-diphossugar_trans"/>
</dbReference>
<dbReference type="RefSeq" id="WP_071904263.1">
    <property type="nucleotide sequence ID" value="NZ_MPIN01000017.1"/>
</dbReference>
<dbReference type="SUPFAM" id="SSF53448">
    <property type="entry name" value="Nucleotide-diphospho-sugar transferases"/>
    <property type="match status" value="1"/>
</dbReference>
<keyword evidence="6" id="KW-1185">Reference proteome</keyword>
<sequence>MLLDLTLILLALPVLAASGYLLLLTLLSGQKPAPPRVPPRLKFDIIIPAHNEEAGIARTVGNLSRLDWPEQLRRILVVADNCTDATAERAREAGATVLVRHNQELRGKGYALQLAFDKSLEEGFADAVVVVDADTEVTPNLLHAFALRLEAGAHAVQAHYGVLNPEASWRTQLMAVSMALFHKVRSLGRERLGVSCGLRGNGMCFTHAIIRRVPHEAFSIVEDLEYGIRLGQAGERVHYAWEAEALGEMVSGEKASRSQRRRWEGGRMAMLRQHGLPLLAEGLGKRDRILVDLAMDLLVLPLTWVVLGALALAGASVALSLARGHLAWSAWAAAFAVTSLVLYVMRGWWVSGMGLRGLLALARAPFYVGWKLWLLTTRPEEKKGEWVRTTRETPKT</sequence>
<dbReference type="NCBIfam" id="NF041865">
    <property type="entry name" value="EpsU"/>
    <property type="match status" value="1"/>
</dbReference>
<feature type="transmembrane region" description="Helical" evidence="4">
    <location>
        <begin position="297"/>
        <end position="319"/>
    </location>
</feature>